<dbReference type="AlphaFoldDB" id="A0A1A9RSR5"/>
<evidence type="ECO:0000259" key="2">
    <source>
        <dbReference type="Pfam" id="PF18753"/>
    </source>
</evidence>
<evidence type="ECO:0000313" key="3">
    <source>
        <dbReference type="EMBL" id="OAM23488.1"/>
    </source>
</evidence>
<name>A0A1A9RSR5_EIKCO</name>
<dbReference type="EMBL" id="LXSG01000007">
    <property type="protein sequence ID" value="OAM23488.1"/>
    <property type="molecule type" value="Genomic_DNA"/>
</dbReference>
<dbReference type="Proteomes" id="UP000077589">
    <property type="component" value="Unassembled WGS sequence"/>
</dbReference>
<feature type="region of interest" description="Disordered" evidence="1">
    <location>
        <begin position="193"/>
        <end position="230"/>
    </location>
</feature>
<reference evidence="4" key="1">
    <citation type="submission" date="2016-05" db="EMBL/GenBank/DDBJ databases">
        <title>Draft genome of Corynebacterium afermentans subsp. afermentans LCDC 88199T.</title>
        <authorList>
            <person name="Bernier A.-M."/>
            <person name="Bernard K."/>
        </authorList>
    </citation>
    <scope>NUCLEOTIDE SEQUENCE [LARGE SCALE GENOMIC DNA]</scope>
    <source>
        <strain evidence="4">NML04-0072</strain>
    </source>
</reference>
<dbReference type="Pfam" id="PF18753">
    <property type="entry name" value="Nmad2"/>
    <property type="match status" value="1"/>
</dbReference>
<protein>
    <recommendedName>
        <fullName evidence="2">Nucleotide modification associated domain-containing protein</fullName>
    </recommendedName>
</protein>
<gene>
    <name evidence="3" type="ORF">A7P90_00840</name>
</gene>
<proteinExistence type="predicted"/>
<feature type="compositionally biased region" description="Low complexity" evidence="1">
    <location>
        <begin position="200"/>
        <end position="211"/>
    </location>
</feature>
<dbReference type="RefSeq" id="WP_064087273.1">
    <property type="nucleotide sequence ID" value="NZ_LXSG01000007.1"/>
</dbReference>
<evidence type="ECO:0000313" key="4">
    <source>
        <dbReference type="Proteomes" id="UP000077589"/>
    </source>
</evidence>
<evidence type="ECO:0000256" key="1">
    <source>
        <dbReference type="SAM" id="MobiDB-lite"/>
    </source>
</evidence>
<feature type="domain" description="Nucleotide modification associated" evidence="2">
    <location>
        <begin position="9"/>
        <end position="185"/>
    </location>
</feature>
<dbReference type="InterPro" id="IPR041180">
    <property type="entry name" value="Nmad2"/>
</dbReference>
<sequence length="230" mass="26318">MKLELSSSNRFYTYKVAYDFGTAPNPDFDTCTLAICKPMIRRTAKVGDIIVGLDCLKDQDRIIYCMQVDEVLTWPEYVARCETDKSLNGKIPKNKNEAGDCIWVEERFESYEPLPSWSGHGQSEFNSDVLTGKNVLLGKKFWYFGRGDKYEIRLPKELLNIIPNRGHRSNSNSEYKDAFIAFFNMILDKEKIPLGKNGTPKNAPQPQPKQKTCSRKDAPPEPTKPKKCSY</sequence>
<organism evidence="3 4">
    <name type="scientific">Eikenella corrodens</name>
    <dbReference type="NCBI Taxonomy" id="539"/>
    <lineage>
        <taxon>Bacteria</taxon>
        <taxon>Pseudomonadati</taxon>
        <taxon>Pseudomonadota</taxon>
        <taxon>Betaproteobacteria</taxon>
        <taxon>Neisseriales</taxon>
        <taxon>Neisseriaceae</taxon>
        <taxon>Eikenella</taxon>
    </lineage>
</organism>
<dbReference type="OrthoDB" id="2080678at2"/>
<comment type="caution">
    <text evidence="3">The sequence shown here is derived from an EMBL/GenBank/DDBJ whole genome shotgun (WGS) entry which is preliminary data.</text>
</comment>
<accession>A0A1A9RSR5</accession>